<dbReference type="Proteomes" id="UP000830395">
    <property type="component" value="Chromosome 21"/>
</dbReference>
<proteinExistence type="predicted"/>
<name>A0ACC5ZCX6_9TELE</name>
<organism evidence="1 2">
    <name type="scientific">Pangasius djambal</name>
    <dbReference type="NCBI Taxonomy" id="1691987"/>
    <lineage>
        <taxon>Eukaryota</taxon>
        <taxon>Metazoa</taxon>
        <taxon>Chordata</taxon>
        <taxon>Craniata</taxon>
        <taxon>Vertebrata</taxon>
        <taxon>Euteleostomi</taxon>
        <taxon>Actinopterygii</taxon>
        <taxon>Neopterygii</taxon>
        <taxon>Teleostei</taxon>
        <taxon>Ostariophysi</taxon>
        <taxon>Siluriformes</taxon>
        <taxon>Pangasiidae</taxon>
        <taxon>Pangasius</taxon>
    </lineage>
</organism>
<reference evidence="1" key="1">
    <citation type="submission" date="2020-02" db="EMBL/GenBank/DDBJ databases">
        <title>Genome sequencing of the panga catfish, Pangasius djambal.</title>
        <authorList>
            <person name="Wen M."/>
            <person name="Zahm M."/>
            <person name="Roques C."/>
            <person name="Cabau C."/>
            <person name="Klopp C."/>
            <person name="Donnadieu C."/>
            <person name="Jouanno E."/>
            <person name="Avarre J.-C."/>
            <person name="Campet M."/>
            <person name="Ha T."/>
            <person name="Dugue R."/>
            <person name="Lampietro C."/>
            <person name="Louis A."/>
            <person name="Herpin A."/>
            <person name="Echchiki A."/>
            <person name="Berthelot C."/>
            <person name="Parey E."/>
            <person name="Roest-Crollius H."/>
            <person name="Braasch I."/>
            <person name="Postlethwait J.H."/>
            <person name="Bobe J."/>
            <person name="Montfort J."/>
            <person name="Bouchez O."/>
            <person name="Begum T."/>
            <person name="Schartl M."/>
            <person name="Gustiano R."/>
            <person name="Guiguen Y."/>
        </authorList>
    </citation>
    <scope>NUCLEOTIDE SEQUENCE</scope>
    <source>
        <strain evidence="1">Pdj_M5554</strain>
    </source>
</reference>
<protein>
    <submittedName>
        <fullName evidence="1">Uncharacterized protein</fullName>
    </submittedName>
</protein>
<accession>A0ACC5ZCX6</accession>
<keyword evidence="2" id="KW-1185">Reference proteome</keyword>
<evidence type="ECO:0000313" key="1">
    <source>
        <dbReference type="EMBL" id="MCJ8745136.1"/>
    </source>
</evidence>
<comment type="caution">
    <text evidence="1">The sequence shown here is derived from an EMBL/GenBank/DDBJ whole genome shotgun (WGS) entry which is preliminary data.</text>
</comment>
<sequence length="97" mass="11022">MEPCGTPKVIADVQDLDQFSHFSEQIVFTWMLYAFGTEVSLYWKGVGSHAGCMGRRWRHCSRPLYRLAIDPGLCALHQRQVQEGLDVCELVGPKFCC</sequence>
<dbReference type="EMBL" id="CM040995">
    <property type="protein sequence ID" value="MCJ8745136.1"/>
    <property type="molecule type" value="Genomic_DNA"/>
</dbReference>
<gene>
    <name evidence="1" type="ORF">PDJAM_G00126920</name>
</gene>
<evidence type="ECO:0000313" key="2">
    <source>
        <dbReference type="Proteomes" id="UP000830395"/>
    </source>
</evidence>